<proteinExistence type="predicted"/>
<organism evidence="1 2">
    <name type="scientific">Arachidicoccus soli</name>
    <dbReference type="NCBI Taxonomy" id="2341117"/>
    <lineage>
        <taxon>Bacteria</taxon>
        <taxon>Pseudomonadati</taxon>
        <taxon>Bacteroidota</taxon>
        <taxon>Chitinophagia</taxon>
        <taxon>Chitinophagales</taxon>
        <taxon>Chitinophagaceae</taxon>
        <taxon>Arachidicoccus</taxon>
    </lineage>
</organism>
<dbReference type="EMBL" id="CP032489">
    <property type="protein sequence ID" value="AYD47315.1"/>
    <property type="molecule type" value="Genomic_DNA"/>
</dbReference>
<name>A0A386HND3_9BACT</name>
<protein>
    <submittedName>
        <fullName evidence="1">Uncharacterized protein</fullName>
    </submittedName>
</protein>
<dbReference type="Proteomes" id="UP000266118">
    <property type="component" value="Chromosome"/>
</dbReference>
<gene>
    <name evidence="1" type="ORF">D6B99_06635</name>
</gene>
<evidence type="ECO:0000313" key="2">
    <source>
        <dbReference type="Proteomes" id="UP000266118"/>
    </source>
</evidence>
<dbReference type="KEGG" id="ark:D6B99_06635"/>
<dbReference type="AlphaFoldDB" id="A0A386HND3"/>
<sequence length="66" mass="7151">MTRLSSCKYPLSWIKILSANAGGIDLAGDSISQKKQITSITDLIFLIQTDLIYIAASQVGHHSSMV</sequence>
<accession>A0A386HND3</accession>
<keyword evidence="2" id="KW-1185">Reference proteome</keyword>
<evidence type="ECO:0000313" key="1">
    <source>
        <dbReference type="EMBL" id="AYD47315.1"/>
    </source>
</evidence>
<reference evidence="1 2" key="1">
    <citation type="submission" date="2018-09" db="EMBL/GenBank/DDBJ databases">
        <title>Arachidicoccus sp. nov., a bacterium isolated from soil.</title>
        <authorList>
            <person name="Weon H.-Y."/>
            <person name="Kwon S.-W."/>
            <person name="Lee S.A."/>
        </authorList>
    </citation>
    <scope>NUCLEOTIDE SEQUENCE [LARGE SCALE GENOMIC DNA]</scope>
    <source>
        <strain evidence="1 2">KIS59-12</strain>
    </source>
</reference>